<evidence type="ECO:0000256" key="8">
    <source>
        <dbReference type="ARBA" id="ARBA00023136"/>
    </source>
</evidence>
<feature type="transmembrane region" description="Helical" evidence="9">
    <location>
        <begin position="34"/>
        <end position="55"/>
    </location>
</feature>
<dbReference type="Pfam" id="PF08352">
    <property type="entry name" value="oligo_HPY"/>
    <property type="match status" value="1"/>
</dbReference>
<keyword evidence="4 9" id="KW-0812">Transmembrane</keyword>
<dbReference type="Pfam" id="PF00528">
    <property type="entry name" value="BPD_transp_1"/>
    <property type="match status" value="1"/>
</dbReference>
<dbReference type="Pfam" id="PF00005">
    <property type="entry name" value="ABC_tran"/>
    <property type="match status" value="2"/>
</dbReference>
<feature type="domain" description="ABC transmembrane type-1" evidence="12">
    <location>
        <begin position="94"/>
        <end position="283"/>
    </location>
</feature>
<dbReference type="SUPFAM" id="SSF161098">
    <property type="entry name" value="MetI-like"/>
    <property type="match status" value="1"/>
</dbReference>
<dbReference type="InterPro" id="IPR050319">
    <property type="entry name" value="ABC_transp_ATP-bind"/>
</dbReference>
<keyword evidence="7 9" id="KW-1133">Transmembrane helix</keyword>
<dbReference type="Gene3D" id="1.10.3720.10">
    <property type="entry name" value="MetI-like"/>
    <property type="match status" value="1"/>
</dbReference>
<comment type="similarity">
    <text evidence="2">Belongs to the ABC transporter superfamily.</text>
</comment>
<feature type="domain" description="ABC transporter" evidence="11">
    <location>
        <begin position="629"/>
        <end position="865"/>
    </location>
</feature>
<dbReference type="PANTHER" id="PTHR43776:SF7">
    <property type="entry name" value="D,D-DIPEPTIDE TRANSPORT ATP-BINDING PROTEIN DDPF-RELATED"/>
    <property type="match status" value="1"/>
</dbReference>
<feature type="transmembrane region" description="Helical" evidence="9">
    <location>
        <begin position="98"/>
        <end position="121"/>
    </location>
</feature>
<dbReference type="CDD" id="cd03257">
    <property type="entry name" value="ABC_NikE_OppD_transporters"/>
    <property type="match status" value="2"/>
</dbReference>
<keyword evidence="6" id="KW-0067">ATP-binding</keyword>
<dbReference type="InterPro" id="IPR003593">
    <property type="entry name" value="AAA+_ATPase"/>
</dbReference>
<dbReference type="Proteomes" id="UP000675163">
    <property type="component" value="Unassembled WGS sequence"/>
</dbReference>
<dbReference type="EMBL" id="JAFIDA010000001">
    <property type="protein sequence ID" value="MBP1326985.1"/>
    <property type="molecule type" value="Genomic_DNA"/>
</dbReference>
<comment type="similarity">
    <text evidence="9">Belongs to the binding-protein-dependent transport system permease family.</text>
</comment>
<organism evidence="13 14">
    <name type="scientific">Leucobacter exalbidus</name>
    <dbReference type="NCBI Taxonomy" id="662960"/>
    <lineage>
        <taxon>Bacteria</taxon>
        <taxon>Bacillati</taxon>
        <taxon>Actinomycetota</taxon>
        <taxon>Actinomycetes</taxon>
        <taxon>Micrococcales</taxon>
        <taxon>Microbacteriaceae</taxon>
        <taxon>Leucobacter</taxon>
    </lineage>
</organism>
<dbReference type="PROSITE" id="PS50893">
    <property type="entry name" value="ABC_TRANSPORTER_2"/>
    <property type="match status" value="2"/>
</dbReference>
<sequence>MTAGQHVPHTLHGQLAPAPTRSTFWGRAKGSGSFIAGTLILALIVIAAIAAPWLAPHVPTAQNLTGGLLPPSAEHWFGTDQLGRDVFSRVLFAARTDLALAFTAALAPFVIGVTAGLVSGYVGRRTDWVISRVVDTVIAFPFYVIIIALAFALGAGPAGIIAAFALVGWVGYARVIRALTASMRDQEWVRAARGSGLSHIRVLLRHVLPNVLPQALVLFMNEVLLIMVAIVTLGYLGLGIQPPTPDWGTMIADAQPFVTTKWWLAALPGLAVVLTGVGLSLTADGLGDALRVRDAGGDRSASRPRRRSQCRGGVPAGAPRGNPAPLAPLPTGAVRVQGLAVSTVSAGSRPLVAGVSFAVAPGGTLGIVGESGSGKSLTLRAILGLLPAGVSVTAGTARHGGRIGMVFQDPLTALDPLTRVGTQLGEAVQAAAGHAARQQADGVGGDVGVGSERGAGASRGRRIRALTAGERAARVRELLEQVRLPDPARIARAYPHELSGGQRQRIVIAMALAARPAVLLCDEPTTALDVTVQREVLDLLRELRDTSGLTLIFVSHDLAVVASMCDQILVMRDGAVVEAGPARDVLRAPGDPYTQRLVDSVLQLPPLATAVAPAGLPEVAEMLAGPAALQACDVTISYGHGRATVAGVSFDVPEGGALGIVGESGSGKTTLARALVGQLPISGGSIMLDGAELPARRPRELLRAIQLVPQDPTSSLNPRMRIADTLAEVLAQSPRTGETGEAGARELLARVQLDASIASRYPHELSGGQRQRVAIARALAARPRILVADEPTSALDVSVQAEIIDLLHRLRTELGLTLILISHDLAVVHELCDSVLVMRAGRVVETGGREFFTAPHSQYGRELVSAVPRLHQ</sequence>
<dbReference type="CDD" id="cd06261">
    <property type="entry name" value="TM_PBP2"/>
    <property type="match status" value="1"/>
</dbReference>
<feature type="transmembrane region" description="Helical" evidence="9">
    <location>
        <begin position="223"/>
        <end position="242"/>
    </location>
</feature>
<evidence type="ECO:0000256" key="9">
    <source>
        <dbReference type="RuleBase" id="RU363032"/>
    </source>
</evidence>
<dbReference type="SMART" id="SM00382">
    <property type="entry name" value="AAA"/>
    <property type="match status" value="2"/>
</dbReference>
<dbReference type="PROSITE" id="PS50928">
    <property type="entry name" value="ABC_TM1"/>
    <property type="match status" value="1"/>
</dbReference>
<dbReference type="InterPro" id="IPR017871">
    <property type="entry name" value="ABC_transporter-like_CS"/>
</dbReference>
<dbReference type="SUPFAM" id="SSF52540">
    <property type="entry name" value="P-loop containing nucleoside triphosphate hydrolases"/>
    <property type="match status" value="2"/>
</dbReference>
<dbReference type="GO" id="GO:0005886">
    <property type="term" value="C:plasma membrane"/>
    <property type="evidence" value="ECO:0007669"/>
    <property type="project" value="UniProtKB-SubCell"/>
</dbReference>
<keyword evidence="14" id="KW-1185">Reference proteome</keyword>
<comment type="caution">
    <text evidence="13">The sequence shown here is derived from an EMBL/GenBank/DDBJ whole genome shotgun (WGS) entry which is preliminary data.</text>
</comment>
<feature type="region of interest" description="Disordered" evidence="10">
    <location>
        <begin position="293"/>
        <end position="328"/>
    </location>
</feature>
<evidence type="ECO:0000256" key="1">
    <source>
        <dbReference type="ARBA" id="ARBA00004141"/>
    </source>
</evidence>
<feature type="transmembrane region" description="Helical" evidence="9">
    <location>
        <begin position="262"/>
        <end position="283"/>
    </location>
</feature>
<comment type="subcellular location">
    <subcellularLocation>
        <location evidence="9">Cell membrane</location>
        <topology evidence="9">Multi-pass membrane protein</topology>
    </subcellularLocation>
    <subcellularLocation>
        <location evidence="1">Membrane</location>
        <topology evidence="1">Multi-pass membrane protein</topology>
    </subcellularLocation>
</comment>
<dbReference type="InterPro" id="IPR027417">
    <property type="entry name" value="P-loop_NTPase"/>
</dbReference>
<evidence type="ECO:0000313" key="13">
    <source>
        <dbReference type="EMBL" id="MBP1326985.1"/>
    </source>
</evidence>
<dbReference type="PANTHER" id="PTHR43776">
    <property type="entry name" value="TRANSPORT ATP-BINDING PROTEIN"/>
    <property type="match status" value="1"/>
</dbReference>
<name>A0A940T1L8_9MICO</name>
<evidence type="ECO:0000259" key="12">
    <source>
        <dbReference type="PROSITE" id="PS50928"/>
    </source>
</evidence>
<evidence type="ECO:0000256" key="10">
    <source>
        <dbReference type="SAM" id="MobiDB-lite"/>
    </source>
</evidence>
<evidence type="ECO:0000256" key="5">
    <source>
        <dbReference type="ARBA" id="ARBA00022741"/>
    </source>
</evidence>
<dbReference type="InterPro" id="IPR013563">
    <property type="entry name" value="Oligopep_ABC_C"/>
</dbReference>
<dbReference type="InterPro" id="IPR000515">
    <property type="entry name" value="MetI-like"/>
</dbReference>
<protein>
    <submittedName>
        <fullName evidence="13">Peptide/nickel transport system permease protein</fullName>
    </submittedName>
</protein>
<dbReference type="Gene3D" id="3.40.50.300">
    <property type="entry name" value="P-loop containing nucleotide triphosphate hydrolases"/>
    <property type="match status" value="2"/>
</dbReference>
<dbReference type="RefSeq" id="WP_209705803.1">
    <property type="nucleotide sequence ID" value="NZ_JAFIDA010000001.1"/>
</dbReference>
<evidence type="ECO:0000256" key="4">
    <source>
        <dbReference type="ARBA" id="ARBA00022692"/>
    </source>
</evidence>
<dbReference type="InterPro" id="IPR003439">
    <property type="entry name" value="ABC_transporter-like_ATP-bd"/>
</dbReference>
<dbReference type="Pfam" id="PF12911">
    <property type="entry name" value="OppC_N"/>
    <property type="match status" value="1"/>
</dbReference>
<gene>
    <name evidence="13" type="ORF">JOF28_002217</name>
</gene>
<dbReference type="GO" id="GO:0005524">
    <property type="term" value="F:ATP binding"/>
    <property type="evidence" value="ECO:0007669"/>
    <property type="project" value="UniProtKB-KW"/>
</dbReference>
<accession>A0A940T1L8</accession>
<evidence type="ECO:0000259" key="11">
    <source>
        <dbReference type="PROSITE" id="PS50893"/>
    </source>
</evidence>
<dbReference type="GO" id="GO:0055085">
    <property type="term" value="P:transmembrane transport"/>
    <property type="evidence" value="ECO:0007669"/>
    <property type="project" value="InterPro"/>
</dbReference>
<dbReference type="PROSITE" id="PS00211">
    <property type="entry name" value="ABC_TRANSPORTER_1"/>
    <property type="match status" value="2"/>
</dbReference>
<dbReference type="InterPro" id="IPR025966">
    <property type="entry name" value="OppC_N"/>
</dbReference>
<dbReference type="AlphaFoldDB" id="A0A940T1L8"/>
<proteinExistence type="inferred from homology"/>
<evidence type="ECO:0000313" key="14">
    <source>
        <dbReference type="Proteomes" id="UP000675163"/>
    </source>
</evidence>
<evidence type="ECO:0000256" key="3">
    <source>
        <dbReference type="ARBA" id="ARBA00022448"/>
    </source>
</evidence>
<evidence type="ECO:0000256" key="2">
    <source>
        <dbReference type="ARBA" id="ARBA00005417"/>
    </source>
</evidence>
<dbReference type="InterPro" id="IPR035906">
    <property type="entry name" value="MetI-like_sf"/>
</dbReference>
<dbReference type="GO" id="GO:0016887">
    <property type="term" value="F:ATP hydrolysis activity"/>
    <property type="evidence" value="ECO:0007669"/>
    <property type="project" value="InterPro"/>
</dbReference>
<evidence type="ECO:0000256" key="7">
    <source>
        <dbReference type="ARBA" id="ARBA00022989"/>
    </source>
</evidence>
<evidence type="ECO:0000256" key="6">
    <source>
        <dbReference type="ARBA" id="ARBA00022840"/>
    </source>
</evidence>
<dbReference type="GO" id="GO:0015833">
    <property type="term" value="P:peptide transport"/>
    <property type="evidence" value="ECO:0007669"/>
    <property type="project" value="InterPro"/>
</dbReference>
<feature type="domain" description="ABC transporter" evidence="11">
    <location>
        <begin position="334"/>
        <end position="598"/>
    </location>
</feature>
<keyword evidence="5" id="KW-0547">Nucleotide-binding</keyword>
<reference evidence="13" key="1">
    <citation type="submission" date="2021-02" db="EMBL/GenBank/DDBJ databases">
        <title>Sequencing the genomes of 1000 actinobacteria strains.</title>
        <authorList>
            <person name="Klenk H.-P."/>
        </authorList>
    </citation>
    <scope>NUCLEOTIDE SEQUENCE</scope>
    <source>
        <strain evidence="13">DSM 22850</strain>
    </source>
</reference>
<keyword evidence="3 9" id="KW-0813">Transport</keyword>
<keyword evidence="8 9" id="KW-0472">Membrane</keyword>